<reference evidence="1" key="1">
    <citation type="submission" date="2021-06" db="EMBL/GenBank/DDBJ databases">
        <authorList>
            <person name="Kallberg Y."/>
            <person name="Tangrot J."/>
            <person name="Rosling A."/>
        </authorList>
    </citation>
    <scope>NUCLEOTIDE SEQUENCE</scope>
    <source>
        <strain evidence="1">BR232B</strain>
    </source>
</reference>
<protein>
    <submittedName>
        <fullName evidence="1">7351_t:CDS:1</fullName>
    </submittedName>
</protein>
<evidence type="ECO:0000313" key="2">
    <source>
        <dbReference type="Proteomes" id="UP000789739"/>
    </source>
</evidence>
<evidence type="ECO:0000313" key="1">
    <source>
        <dbReference type="EMBL" id="CAG8498927.1"/>
    </source>
</evidence>
<dbReference type="EMBL" id="CAJVPI010000197">
    <property type="protein sequence ID" value="CAG8498927.1"/>
    <property type="molecule type" value="Genomic_DNA"/>
</dbReference>
<dbReference type="Proteomes" id="UP000789739">
    <property type="component" value="Unassembled WGS sequence"/>
</dbReference>
<dbReference type="AlphaFoldDB" id="A0A9N9EZ64"/>
<keyword evidence="2" id="KW-1185">Reference proteome</keyword>
<comment type="caution">
    <text evidence="1">The sequence shown here is derived from an EMBL/GenBank/DDBJ whole genome shotgun (WGS) entry which is preliminary data.</text>
</comment>
<organism evidence="1 2">
    <name type="scientific">Paraglomus brasilianum</name>
    <dbReference type="NCBI Taxonomy" id="144538"/>
    <lineage>
        <taxon>Eukaryota</taxon>
        <taxon>Fungi</taxon>
        <taxon>Fungi incertae sedis</taxon>
        <taxon>Mucoromycota</taxon>
        <taxon>Glomeromycotina</taxon>
        <taxon>Glomeromycetes</taxon>
        <taxon>Paraglomerales</taxon>
        <taxon>Paraglomeraceae</taxon>
        <taxon>Paraglomus</taxon>
    </lineage>
</organism>
<gene>
    <name evidence="1" type="ORF">PBRASI_LOCUS2502</name>
</gene>
<name>A0A9N9EZ64_9GLOM</name>
<proteinExistence type="predicted"/>
<sequence>MSLPAEVLSSGWISFSELTDIKPIQDSTVQNLYHATHKRVRDDHTMQLRRRRAIKDDGDL</sequence>
<accession>A0A9N9EZ64</accession>